<dbReference type="Pfam" id="PF00593">
    <property type="entry name" value="TonB_dep_Rec_b-barrel"/>
    <property type="match status" value="1"/>
</dbReference>
<keyword evidence="7 18" id="KW-0732">Signal</keyword>
<dbReference type="PANTHER" id="PTHR30069:SF53">
    <property type="entry name" value="COLICIN I RECEPTOR-RELATED"/>
    <property type="match status" value="1"/>
</dbReference>
<dbReference type="GO" id="GO:0044718">
    <property type="term" value="P:siderophore transmembrane transport"/>
    <property type="evidence" value="ECO:0007669"/>
    <property type="project" value="TreeGrafter"/>
</dbReference>
<accession>A0A4R3VUV6</accession>
<evidence type="ECO:0000256" key="4">
    <source>
        <dbReference type="ARBA" id="ARBA00022452"/>
    </source>
</evidence>
<evidence type="ECO:0000256" key="7">
    <source>
        <dbReference type="ARBA" id="ARBA00022729"/>
    </source>
</evidence>
<gene>
    <name evidence="21" type="ORF">EDC54_101654</name>
</gene>
<dbReference type="InterPro" id="IPR039426">
    <property type="entry name" value="TonB-dep_rcpt-like"/>
</dbReference>
<evidence type="ECO:0000313" key="21">
    <source>
        <dbReference type="EMBL" id="TCV09127.1"/>
    </source>
</evidence>
<dbReference type="EMBL" id="SMBY01000001">
    <property type="protein sequence ID" value="TCV09127.1"/>
    <property type="molecule type" value="Genomic_DNA"/>
</dbReference>
<evidence type="ECO:0000256" key="8">
    <source>
        <dbReference type="ARBA" id="ARBA00023004"/>
    </source>
</evidence>
<evidence type="ECO:0000256" key="3">
    <source>
        <dbReference type="ARBA" id="ARBA00022448"/>
    </source>
</evidence>
<keyword evidence="13 14" id="KW-0998">Cell outer membrane</keyword>
<proteinExistence type="inferred from homology"/>
<reference evidence="21 22" key="1">
    <citation type="submission" date="2019-03" db="EMBL/GenBank/DDBJ databases">
        <title>Genomic Encyclopedia of Type Strains, Phase IV (KMG-IV): sequencing the most valuable type-strain genomes for metagenomic binning, comparative biology and taxonomic classification.</title>
        <authorList>
            <person name="Goeker M."/>
        </authorList>
    </citation>
    <scope>NUCLEOTIDE SEQUENCE [LARGE SCALE GENOMIC DNA]</scope>
    <source>
        <strain evidence="21 22">DSM 16730</strain>
    </source>
</reference>
<feature type="short sequence motif" description="TonB C-terminal box" evidence="15">
    <location>
        <begin position="632"/>
        <end position="649"/>
    </location>
</feature>
<evidence type="ECO:0000259" key="20">
    <source>
        <dbReference type="Pfam" id="PF07715"/>
    </source>
</evidence>
<evidence type="ECO:0000313" key="22">
    <source>
        <dbReference type="Proteomes" id="UP000295433"/>
    </source>
</evidence>
<keyword evidence="8" id="KW-0408">Iron</keyword>
<keyword evidence="12 21" id="KW-0675">Receptor</keyword>
<dbReference type="PROSITE" id="PS52016">
    <property type="entry name" value="TONB_DEPENDENT_REC_3"/>
    <property type="match status" value="1"/>
</dbReference>
<feature type="region of interest" description="Disordered" evidence="17">
    <location>
        <begin position="206"/>
        <end position="229"/>
    </location>
</feature>
<feature type="domain" description="TonB-dependent receptor plug" evidence="20">
    <location>
        <begin position="41"/>
        <end position="149"/>
    </location>
</feature>
<dbReference type="OrthoDB" id="9764669at2"/>
<evidence type="ECO:0000256" key="6">
    <source>
        <dbReference type="ARBA" id="ARBA00022692"/>
    </source>
</evidence>
<keyword evidence="4 14" id="KW-1134">Transmembrane beta strand</keyword>
<dbReference type="GO" id="GO:0015344">
    <property type="term" value="F:siderophore uptake transmembrane transporter activity"/>
    <property type="evidence" value="ECO:0007669"/>
    <property type="project" value="TreeGrafter"/>
</dbReference>
<dbReference type="PANTHER" id="PTHR30069">
    <property type="entry name" value="TONB-DEPENDENT OUTER MEMBRANE RECEPTOR"/>
    <property type="match status" value="1"/>
</dbReference>
<evidence type="ECO:0000256" key="12">
    <source>
        <dbReference type="ARBA" id="ARBA00023170"/>
    </source>
</evidence>
<comment type="similarity">
    <text evidence="2 14 16">Belongs to the TonB-dependent receptor family.</text>
</comment>
<feature type="signal peptide" evidence="18">
    <location>
        <begin position="1"/>
        <end position="23"/>
    </location>
</feature>
<dbReference type="NCBIfam" id="NF007478">
    <property type="entry name" value="PRK10064.1"/>
    <property type="match status" value="1"/>
</dbReference>
<dbReference type="PROSITE" id="PS01156">
    <property type="entry name" value="TONB_DEPENDENT_REC_2"/>
    <property type="match status" value="1"/>
</dbReference>
<keyword evidence="10 16" id="KW-0798">TonB box</keyword>
<dbReference type="CDD" id="cd01347">
    <property type="entry name" value="ligand_gated_channel"/>
    <property type="match status" value="1"/>
</dbReference>
<name>A0A4R3VUV6_9GAMM</name>
<dbReference type="Pfam" id="PF07715">
    <property type="entry name" value="Plug"/>
    <property type="match status" value="1"/>
</dbReference>
<keyword evidence="6 14" id="KW-0812">Transmembrane</keyword>
<dbReference type="FunFam" id="2.170.130.10:FF:000004">
    <property type="entry name" value="Colicin I TonB-dependent receptor"/>
    <property type="match status" value="1"/>
</dbReference>
<keyword evidence="3 14" id="KW-0813">Transport</keyword>
<comment type="subcellular location">
    <subcellularLocation>
        <location evidence="1 14">Cell outer membrane</location>
        <topology evidence="1 14">Multi-pass membrane protein</topology>
    </subcellularLocation>
</comment>
<evidence type="ECO:0000256" key="11">
    <source>
        <dbReference type="ARBA" id="ARBA00023136"/>
    </source>
</evidence>
<dbReference type="Gene3D" id="2.40.170.20">
    <property type="entry name" value="TonB-dependent receptor, beta-barrel domain"/>
    <property type="match status" value="1"/>
</dbReference>
<evidence type="ECO:0000256" key="14">
    <source>
        <dbReference type="PROSITE-ProRule" id="PRU01360"/>
    </source>
</evidence>
<evidence type="ECO:0000256" key="16">
    <source>
        <dbReference type="RuleBase" id="RU003357"/>
    </source>
</evidence>
<dbReference type="SUPFAM" id="SSF56935">
    <property type="entry name" value="Porins"/>
    <property type="match status" value="1"/>
</dbReference>
<evidence type="ECO:0000256" key="13">
    <source>
        <dbReference type="ARBA" id="ARBA00023237"/>
    </source>
</evidence>
<evidence type="ECO:0000256" key="5">
    <source>
        <dbReference type="ARBA" id="ARBA00022496"/>
    </source>
</evidence>
<dbReference type="InterPro" id="IPR037066">
    <property type="entry name" value="Plug_dom_sf"/>
</dbReference>
<evidence type="ECO:0000256" key="17">
    <source>
        <dbReference type="SAM" id="MobiDB-lite"/>
    </source>
</evidence>
<evidence type="ECO:0000256" key="1">
    <source>
        <dbReference type="ARBA" id="ARBA00004571"/>
    </source>
</evidence>
<dbReference type="InterPro" id="IPR036942">
    <property type="entry name" value="Beta-barrel_TonB_sf"/>
</dbReference>
<dbReference type="GO" id="GO:0009279">
    <property type="term" value="C:cell outer membrane"/>
    <property type="evidence" value="ECO:0007669"/>
    <property type="project" value="UniProtKB-SubCell"/>
</dbReference>
<evidence type="ECO:0000256" key="10">
    <source>
        <dbReference type="ARBA" id="ARBA00023077"/>
    </source>
</evidence>
<feature type="chain" id="PRO_5020222396" evidence="18">
    <location>
        <begin position="24"/>
        <end position="649"/>
    </location>
</feature>
<dbReference type="InterPro" id="IPR000531">
    <property type="entry name" value="Beta-barrel_TonB"/>
</dbReference>
<dbReference type="Proteomes" id="UP000295433">
    <property type="component" value="Unassembled WGS sequence"/>
</dbReference>
<dbReference type="InterPro" id="IPR012910">
    <property type="entry name" value="Plug_dom"/>
</dbReference>
<evidence type="ECO:0000256" key="18">
    <source>
        <dbReference type="SAM" id="SignalP"/>
    </source>
</evidence>
<keyword evidence="11 14" id="KW-0472">Membrane</keyword>
<dbReference type="AlphaFoldDB" id="A0A4R3VUV6"/>
<dbReference type="Gene3D" id="2.170.130.10">
    <property type="entry name" value="TonB-dependent receptor, plug domain"/>
    <property type="match status" value="1"/>
</dbReference>
<evidence type="ECO:0000259" key="19">
    <source>
        <dbReference type="Pfam" id="PF00593"/>
    </source>
</evidence>
<dbReference type="InterPro" id="IPR010917">
    <property type="entry name" value="TonB_rcpt_CS"/>
</dbReference>
<keyword evidence="22" id="KW-1185">Reference proteome</keyword>
<organism evidence="21 22">
    <name type="scientific">Samsonia erythrinae</name>
    <dbReference type="NCBI Taxonomy" id="160434"/>
    <lineage>
        <taxon>Bacteria</taxon>
        <taxon>Pseudomonadati</taxon>
        <taxon>Pseudomonadota</taxon>
        <taxon>Gammaproteobacteria</taxon>
        <taxon>Enterobacterales</taxon>
        <taxon>Pectobacteriaceae</taxon>
        <taxon>Samsonia</taxon>
    </lineage>
</organism>
<evidence type="ECO:0000256" key="2">
    <source>
        <dbReference type="ARBA" id="ARBA00009810"/>
    </source>
</evidence>
<keyword evidence="5" id="KW-0410">Iron transport</keyword>
<sequence>MVMAIRKSVALALVSMVSSPIMAAGQEDVVVVTASSTEQNLKDAPASISIITQDDLKKKPVQNLKDVLKDVPGVQLTNEADNRKGISIRGLGSGYTLILIDGKRVNSRTAVFRHNDFDLNWIPVDAIERIEVVRGPMSSLYGSDALGGVVNIITRKVGKSWRGTVSVDATVQEHRDRGDSYNSSFFTSGPLIDDVLGVKVYGNVGKREKDDAQPSSTAQSGTAGRIEGHTNRNANIEFALVPAENQDMTFGYGYDRQDRDSDSLNKNRLDRKNYAIGHNGKWAFGNTEMRVYGDKIDNHNGQMITAKNHAVDGKIVLPLSDINQMLTFGGEWRQEKLEDSVNLTGSGRTAATQRALFIEDEWRIFEPLALTTGVRMDDHQKYGDHWSPRAYLVYNATETVTLKGGWANAFKAPSLLQLSPEWETGSCRGDCQIIGNPNLKPETSESVELGVYYAGEEGWLDGVNASLTVFQNDVKDMISVNRTRNVNEAPSYPNYVGLDKDGKPVFRYYNVNKARVRGVETELKVPLNEQLKLTMNYTYNDGRDLSNGDSKPLSSLPFHTANGSLDWQPVEDWSFYLSANYSGQRRATTSTSRTPGGYTMWDIGAGYQMTKAVKWRAGIQNLLDKDLHYDDYTYNEDGRRYFIAMDYTF</sequence>
<evidence type="ECO:0000256" key="15">
    <source>
        <dbReference type="PROSITE-ProRule" id="PRU10144"/>
    </source>
</evidence>
<evidence type="ECO:0000256" key="9">
    <source>
        <dbReference type="ARBA" id="ARBA00023065"/>
    </source>
</evidence>
<keyword evidence="9" id="KW-0406">Ion transport</keyword>
<protein>
    <submittedName>
        <fullName evidence="21">Outer membrane receptor for ferrienterochelin and colicins</fullName>
    </submittedName>
</protein>
<feature type="domain" description="TonB-dependent receptor-like beta-barrel" evidence="19">
    <location>
        <begin position="233"/>
        <end position="622"/>
    </location>
</feature>
<comment type="caution">
    <text evidence="21">The sequence shown here is derived from an EMBL/GenBank/DDBJ whole genome shotgun (WGS) entry which is preliminary data.</text>
</comment>
<feature type="compositionally biased region" description="Polar residues" evidence="17">
    <location>
        <begin position="213"/>
        <end position="222"/>
    </location>
</feature>